<feature type="compositionally biased region" description="Polar residues" evidence="1">
    <location>
        <begin position="1"/>
        <end position="12"/>
    </location>
</feature>
<evidence type="ECO:0000313" key="3">
    <source>
        <dbReference type="Proteomes" id="UP000073601"/>
    </source>
</evidence>
<name>A0A128ESP5_9GAMM</name>
<protein>
    <recommendedName>
        <fullName evidence="4">Chromosome segregation ATPase</fullName>
    </recommendedName>
</protein>
<evidence type="ECO:0008006" key="4">
    <source>
        <dbReference type="Google" id="ProtNLM"/>
    </source>
</evidence>
<reference evidence="3" key="1">
    <citation type="submission" date="2016-02" db="EMBL/GenBank/DDBJ databases">
        <authorList>
            <person name="Rodrigo-Torres Lidia"/>
            <person name="Arahal R.David."/>
        </authorList>
    </citation>
    <scope>NUCLEOTIDE SEQUENCE [LARGE SCALE GENOMIC DNA]</scope>
    <source>
        <strain evidence="3">CECT 8713</strain>
    </source>
</reference>
<dbReference type="RefSeq" id="WP_062704935.1">
    <property type="nucleotide sequence ID" value="NZ_CAWRCI010000001.1"/>
</dbReference>
<feature type="compositionally biased region" description="Basic and acidic residues" evidence="1">
    <location>
        <begin position="23"/>
        <end position="32"/>
    </location>
</feature>
<accession>A0A128ESP5</accession>
<dbReference type="AlphaFoldDB" id="A0A128ESP5"/>
<gene>
    <name evidence="2" type="ORF">GMA8713_00242</name>
</gene>
<proteinExistence type="predicted"/>
<evidence type="ECO:0000256" key="1">
    <source>
        <dbReference type="SAM" id="MobiDB-lite"/>
    </source>
</evidence>
<sequence length="96" mass="10862">MVSIQGLPQQIQRPGKTGRKPTQKKEETRDVSEPSVVAKAVSHGIRNPEMAEDAFQNIHYDLPDGRSRHALESYMDVKNQARREELIAMFGVDVFV</sequence>
<organism evidence="2 3">
    <name type="scientific">Grimontia marina</name>
    <dbReference type="NCBI Taxonomy" id="646534"/>
    <lineage>
        <taxon>Bacteria</taxon>
        <taxon>Pseudomonadati</taxon>
        <taxon>Pseudomonadota</taxon>
        <taxon>Gammaproteobacteria</taxon>
        <taxon>Vibrionales</taxon>
        <taxon>Vibrionaceae</taxon>
        <taxon>Grimontia</taxon>
    </lineage>
</organism>
<evidence type="ECO:0000313" key="2">
    <source>
        <dbReference type="EMBL" id="CZF77599.1"/>
    </source>
</evidence>
<feature type="region of interest" description="Disordered" evidence="1">
    <location>
        <begin position="1"/>
        <end position="37"/>
    </location>
</feature>
<keyword evidence="3" id="KW-1185">Reference proteome</keyword>
<dbReference type="Proteomes" id="UP000073601">
    <property type="component" value="Unassembled WGS sequence"/>
</dbReference>
<dbReference type="EMBL" id="FIZY01000001">
    <property type="protein sequence ID" value="CZF77599.1"/>
    <property type="molecule type" value="Genomic_DNA"/>
</dbReference>
<dbReference type="OrthoDB" id="5903961at2"/>